<dbReference type="EMBL" id="KI694754">
    <property type="protein sequence ID" value="ETM39020.1"/>
    <property type="molecule type" value="Genomic_DNA"/>
</dbReference>
<proteinExistence type="predicted"/>
<gene>
    <name evidence="2" type="ORF">L914_14785</name>
</gene>
<feature type="compositionally biased region" description="Acidic residues" evidence="1">
    <location>
        <begin position="45"/>
        <end position="59"/>
    </location>
</feature>
<organism evidence="2">
    <name type="scientific">Phytophthora nicotianae</name>
    <name type="common">Potato buckeye rot agent</name>
    <name type="synonym">Phytophthora parasitica</name>
    <dbReference type="NCBI Taxonomy" id="4792"/>
    <lineage>
        <taxon>Eukaryota</taxon>
        <taxon>Sar</taxon>
        <taxon>Stramenopiles</taxon>
        <taxon>Oomycota</taxon>
        <taxon>Peronosporomycetes</taxon>
        <taxon>Peronosporales</taxon>
        <taxon>Peronosporaceae</taxon>
        <taxon>Phytophthora</taxon>
    </lineage>
</organism>
<evidence type="ECO:0000313" key="2">
    <source>
        <dbReference type="EMBL" id="ETM39020.1"/>
    </source>
</evidence>
<sequence length="59" mass="6448">IWHTISKNGKEIPEAMKTKFRVGAPRLVGSPGKLPAKRRRVGSAESEDSEDSDGSEEPK</sequence>
<feature type="non-terminal residue" evidence="2">
    <location>
        <position position="1"/>
    </location>
</feature>
<dbReference type="Proteomes" id="UP000054532">
    <property type="component" value="Unassembled WGS sequence"/>
</dbReference>
<name>W2MRV7_PHYNI</name>
<reference evidence="2" key="1">
    <citation type="submission" date="2013-11" db="EMBL/GenBank/DDBJ databases">
        <title>The Genome Sequence of Phytophthora parasitica IAC_01/95.</title>
        <authorList>
            <consortium name="The Broad Institute Genomics Platform"/>
            <person name="Russ C."/>
            <person name="Tyler B."/>
            <person name="Panabieres F."/>
            <person name="Shan W."/>
            <person name="Tripathy S."/>
            <person name="Grunwald N."/>
            <person name="Machado M."/>
            <person name="Johnson C.S."/>
            <person name="Arredondo F."/>
            <person name="Hong C."/>
            <person name="Coffey M."/>
            <person name="Young S.K."/>
            <person name="Zeng Q."/>
            <person name="Gargeya S."/>
            <person name="Fitzgerald M."/>
            <person name="Abouelleil A."/>
            <person name="Alvarado L."/>
            <person name="Chapman S.B."/>
            <person name="Gainer-Dewar J."/>
            <person name="Goldberg J."/>
            <person name="Griggs A."/>
            <person name="Gujja S."/>
            <person name="Hansen M."/>
            <person name="Howarth C."/>
            <person name="Imamovic A."/>
            <person name="Ireland A."/>
            <person name="Larimer J."/>
            <person name="McCowan C."/>
            <person name="Murphy C."/>
            <person name="Pearson M."/>
            <person name="Poon T.W."/>
            <person name="Priest M."/>
            <person name="Roberts A."/>
            <person name="Saif S."/>
            <person name="Shea T."/>
            <person name="Sykes S."/>
            <person name="Wortman J."/>
            <person name="Nusbaum C."/>
            <person name="Birren B."/>
        </authorList>
    </citation>
    <scope>NUCLEOTIDE SEQUENCE [LARGE SCALE GENOMIC DNA]</scope>
    <source>
        <strain evidence="2">IAC_01/95</strain>
    </source>
</reference>
<protein>
    <submittedName>
        <fullName evidence="2">Uncharacterized protein</fullName>
    </submittedName>
</protein>
<dbReference type="AlphaFoldDB" id="W2MRV7"/>
<accession>W2MRV7</accession>
<evidence type="ECO:0000256" key="1">
    <source>
        <dbReference type="SAM" id="MobiDB-lite"/>
    </source>
</evidence>
<feature type="region of interest" description="Disordered" evidence="1">
    <location>
        <begin position="23"/>
        <end position="59"/>
    </location>
</feature>